<proteinExistence type="predicted"/>
<protein>
    <submittedName>
        <fullName evidence="1">Uncharacterized protein</fullName>
    </submittedName>
</protein>
<dbReference type="Proteomes" id="UP000887159">
    <property type="component" value="Unassembled WGS sequence"/>
</dbReference>
<organism evidence="1 2">
    <name type="scientific">Trichonephila clavipes</name>
    <name type="common">Golden silk orbweaver</name>
    <name type="synonym">Nephila clavipes</name>
    <dbReference type="NCBI Taxonomy" id="2585209"/>
    <lineage>
        <taxon>Eukaryota</taxon>
        <taxon>Metazoa</taxon>
        <taxon>Ecdysozoa</taxon>
        <taxon>Arthropoda</taxon>
        <taxon>Chelicerata</taxon>
        <taxon>Arachnida</taxon>
        <taxon>Araneae</taxon>
        <taxon>Araneomorphae</taxon>
        <taxon>Entelegynae</taxon>
        <taxon>Araneoidea</taxon>
        <taxon>Nephilidae</taxon>
        <taxon>Trichonephila</taxon>
    </lineage>
</organism>
<comment type="caution">
    <text evidence="1">The sequence shown here is derived from an EMBL/GenBank/DDBJ whole genome shotgun (WGS) entry which is preliminary data.</text>
</comment>
<reference evidence="1" key="1">
    <citation type="submission" date="2020-08" db="EMBL/GenBank/DDBJ databases">
        <title>Multicomponent nature underlies the extraordinary mechanical properties of spider dragline silk.</title>
        <authorList>
            <person name="Kono N."/>
            <person name="Nakamura H."/>
            <person name="Mori M."/>
            <person name="Yoshida Y."/>
            <person name="Ohtoshi R."/>
            <person name="Malay A.D."/>
            <person name="Moran D.A.P."/>
            <person name="Tomita M."/>
            <person name="Numata K."/>
            <person name="Arakawa K."/>
        </authorList>
    </citation>
    <scope>NUCLEOTIDE SEQUENCE</scope>
</reference>
<dbReference type="AlphaFoldDB" id="A0A8X6V412"/>
<evidence type="ECO:0000313" key="2">
    <source>
        <dbReference type="Proteomes" id="UP000887159"/>
    </source>
</evidence>
<accession>A0A8X6V412</accession>
<name>A0A8X6V412_TRICX</name>
<keyword evidence="2" id="KW-1185">Reference proteome</keyword>
<dbReference type="EMBL" id="BMAU01021202">
    <property type="protein sequence ID" value="GFX98473.1"/>
    <property type="molecule type" value="Genomic_DNA"/>
</dbReference>
<sequence length="220" mass="25097">MYPERTSLSQQKDVTKDLMSTLKEDIKTEPTLSGLFEKGSAILDRPTVASEGFVPVDDDNEYIAQIMANKEIWQFDQSPKNIVDADSDDENKMNLAAPVPASSEIRYTINSYLDAYSKSELNKKNRHRTMFCLYDAKKDNTLQDALFTCYKQSPDNVHSVPFSKRSSSPRLIEDEAFNDSDIINILIEYEDGQEEPDSLRADKNMQGPSFPTNWRSVFLK</sequence>
<evidence type="ECO:0000313" key="1">
    <source>
        <dbReference type="EMBL" id="GFX98473.1"/>
    </source>
</evidence>
<gene>
    <name evidence="1" type="primary">NCL1_56308</name>
    <name evidence="1" type="ORF">TNCV_4002421</name>
</gene>